<reference evidence="12 13" key="1">
    <citation type="submission" date="2024-07" db="EMBL/GenBank/DDBJ databases">
        <title>Section-level genome sequencing and comparative genomics of Aspergillus sections Usti and Cavernicolus.</title>
        <authorList>
            <consortium name="Lawrence Berkeley National Laboratory"/>
            <person name="Nybo J.L."/>
            <person name="Vesth T.C."/>
            <person name="Theobald S."/>
            <person name="Frisvad J.C."/>
            <person name="Larsen T.O."/>
            <person name="Kjaerboelling I."/>
            <person name="Rothschild-Mancinelli K."/>
            <person name="Lyhne E.K."/>
            <person name="Kogle M.E."/>
            <person name="Barry K."/>
            <person name="Clum A."/>
            <person name="Na H."/>
            <person name="Ledsgaard L."/>
            <person name="Lin J."/>
            <person name="Lipzen A."/>
            <person name="Kuo A."/>
            <person name="Riley R."/>
            <person name="Mondo S."/>
            <person name="LaButti K."/>
            <person name="Haridas S."/>
            <person name="Pangalinan J."/>
            <person name="Salamov A.A."/>
            <person name="Simmons B.A."/>
            <person name="Magnuson J.K."/>
            <person name="Chen J."/>
            <person name="Drula E."/>
            <person name="Henrissat B."/>
            <person name="Wiebenga A."/>
            <person name="Lubbers R.J."/>
            <person name="Gomes A.C."/>
            <person name="Makela M.R."/>
            <person name="Stajich J."/>
            <person name="Grigoriev I.V."/>
            <person name="Mortensen U.H."/>
            <person name="De vries R.P."/>
            <person name="Baker S.E."/>
            <person name="Andersen M.R."/>
        </authorList>
    </citation>
    <scope>NUCLEOTIDE SEQUENCE [LARGE SCALE GENOMIC DNA]</scope>
    <source>
        <strain evidence="12 13">CBS 600.67</strain>
    </source>
</reference>
<dbReference type="InterPro" id="IPR044492">
    <property type="entry name" value="P_typ_ATPase_HD_dom"/>
</dbReference>
<feature type="compositionally biased region" description="Basic and acidic residues" evidence="9">
    <location>
        <begin position="1"/>
        <end position="23"/>
    </location>
</feature>
<feature type="transmembrane region" description="Helical" evidence="10">
    <location>
        <begin position="137"/>
        <end position="157"/>
    </location>
</feature>
<dbReference type="PRINTS" id="PR00119">
    <property type="entry name" value="CATATPASE"/>
</dbReference>
<keyword evidence="8 10" id="KW-0472">Membrane</keyword>
<dbReference type="SFLD" id="SFLDG00002">
    <property type="entry name" value="C1.7:_P-type_atpase_like"/>
    <property type="match status" value="1"/>
</dbReference>
<dbReference type="EMBL" id="JBFXLS010000022">
    <property type="protein sequence ID" value="KAL2827955.1"/>
    <property type="molecule type" value="Genomic_DNA"/>
</dbReference>
<sequence>MDHDPSKGRVRIEEEAHRNETRSLSRRNSSMSIHSARGRVVAPENLLPITYRTLSFKVDDTELKTGRKDTSNRQEREQIKGIAELDYHLVSVDELQRRLSTSSRGLQNEQISGRIAEYGKNQPSPPPSRWFRTTMGYIFGGFGSILLGGGVLVFIAWKPLGDPPAEANLALAIVLVAVWLIQAAFNAWQDWSSSQVMASITTMLPDQCIALRDGNSTSLGAVDLVPGDLIQIKQGNKLPADVRLIQVSTDAKFDRSVLTGESEPVSGTVESTNNNYLETTNIGLQGTYCVSGTALGIVVGTGDQTVFGRIASLSSGRRTELTPMQKEILRFVLIIVSFVVTFVLIIVIVWAAYLRSHHPDFINVPTLIVSCVSVGIAFVPEGLPIAISMGLTIAAGIMKKNKILCKSLATVETLGAVSVICSDKTGTLTKSEMFVTDCFSGGEEYSSSEAKERMTHGSSGELPNESIGIIRTVGGLCNAAEFDATTMDRPLHAIKIFGDPTDQAILRLSHSLSPVSELRAQWKRKFEIPFNSKNKFMLRVMNPINQLGGSYLFIKGAPDMLLPRCRYVITRNGQPEELSQGDRNKIEAIKDRWSAAGKRVILMAQKHVSDDWVYGVESSQDEKIVHQSALDGLTLVGLVGLIDPPRDEIPSVVDILRKASIRIMMVTGDYKLTAQAIAIQCGIITTRPDLIDDIKDLNQFDKAVARLPGVTTAIVISGPELADLSEEDWDQLCSYDEIVFARTTPEQKLHIVKEFQARDNIVAMTGDGVNDAPSLKAADVGIALGSGSDIAIEAADIVLLDSFSAIVEAVRYGRLVYDNLKKTVIYLLPAGSFSELWPVVTNVVLGVPQILSSFLMIIICCLTDCAGAITLAWEMPESDLLLRPPRDPKKDRLVDAKLLGHAYLFIGLYECFMSYVMAFWYMQRRGIPFSAMVLHYGDMDSQYDPDYVTKVANEASSIYFVNLVFMQFFNLLAVRTRRLSIFQQPPILNRETQNLLLFPAMLFALAVVFIFLYIPDLHGSIATTTVPVEYFFLPIAFGLGLLFLDEIRKYSVQRWPEGILARIAW</sequence>
<dbReference type="SUPFAM" id="SSF56784">
    <property type="entry name" value="HAD-like"/>
    <property type="match status" value="1"/>
</dbReference>
<proteinExistence type="predicted"/>
<keyword evidence="5" id="KW-0067">ATP-binding</keyword>
<feature type="transmembrane region" description="Helical" evidence="10">
    <location>
        <begin position="850"/>
        <end position="873"/>
    </location>
</feature>
<organism evidence="12 13">
    <name type="scientific">Aspergillus cavernicola</name>
    <dbReference type="NCBI Taxonomy" id="176166"/>
    <lineage>
        <taxon>Eukaryota</taxon>
        <taxon>Fungi</taxon>
        <taxon>Dikarya</taxon>
        <taxon>Ascomycota</taxon>
        <taxon>Pezizomycotina</taxon>
        <taxon>Eurotiomycetes</taxon>
        <taxon>Eurotiomycetidae</taxon>
        <taxon>Eurotiales</taxon>
        <taxon>Aspergillaceae</taxon>
        <taxon>Aspergillus</taxon>
        <taxon>Aspergillus subgen. Nidulantes</taxon>
    </lineage>
</organism>
<dbReference type="InterPro" id="IPR023298">
    <property type="entry name" value="ATPase_P-typ_TM_dom_sf"/>
</dbReference>
<dbReference type="PRINTS" id="PR00121">
    <property type="entry name" value="NAKATPASE"/>
</dbReference>
<feature type="domain" description="Cation-transporting P-type ATPase N-terminal" evidence="11">
    <location>
        <begin position="86"/>
        <end position="158"/>
    </location>
</feature>
<evidence type="ECO:0000256" key="10">
    <source>
        <dbReference type="SAM" id="Phobius"/>
    </source>
</evidence>
<gene>
    <name evidence="12" type="ORF">BDW59DRAFT_53274</name>
</gene>
<keyword evidence="2" id="KW-1003">Cell membrane</keyword>
<dbReference type="PANTHER" id="PTHR43294">
    <property type="entry name" value="SODIUM/POTASSIUM-TRANSPORTING ATPASE SUBUNIT ALPHA"/>
    <property type="match status" value="1"/>
</dbReference>
<evidence type="ECO:0000256" key="7">
    <source>
        <dbReference type="ARBA" id="ARBA00022989"/>
    </source>
</evidence>
<comment type="subcellular location">
    <subcellularLocation>
        <location evidence="1">Cell membrane</location>
        <topology evidence="1">Multi-pass membrane protein</topology>
    </subcellularLocation>
</comment>
<keyword evidence="13" id="KW-1185">Reference proteome</keyword>
<dbReference type="SUPFAM" id="SSF81653">
    <property type="entry name" value="Calcium ATPase, transduction domain A"/>
    <property type="match status" value="1"/>
</dbReference>
<dbReference type="InterPro" id="IPR023214">
    <property type="entry name" value="HAD_sf"/>
</dbReference>
<dbReference type="SUPFAM" id="SSF81665">
    <property type="entry name" value="Calcium ATPase, transmembrane domain M"/>
    <property type="match status" value="1"/>
</dbReference>
<feature type="transmembrane region" description="Helical" evidence="10">
    <location>
        <begin position="328"/>
        <end position="353"/>
    </location>
</feature>
<evidence type="ECO:0000256" key="8">
    <source>
        <dbReference type="ARBA" id="ARBA00023136"/>
    </source>
</evidence>
<dbReference type="InterPro" id="IPR008250">
    <property type="entry name" value="ATPase_P-typ_transduc_dom_A_sf"/>
</dbReference>
<dbReference type="Gene3D" id="1.20.1110.10">
    <property type="entry name" value="Calcium-transporting ATPase, transmembrane domain"/>
    <property type="match status" value="1"/>
</dbReference>
<dbReference type="InterPro" id="IPR059000">
    <property type="entry name" value="ATPase_P-type_domA"/>
</dbReference>
<dbReference type="InterPro" id="IPR006068">
    <property type="entry name" value="ATPase_P-typ_cation-transptr_C"/>
</dbReference>
<evidence type="ECO:0000313" key="13">
    <source>
        <dbReference type="Proteomes" id="UP001610335"/>
    </source>
</evidence>
<evidence type="ECO:0000259" key="11">
    <source>
        <dbReference type="SMART" id="SM00831"/>
    </source>
</evidence>
<evidence type="ECO:0000313" key="12">
    <source>
        <dbReference type="EMBL" id="KAL2827955.1"/>
    </source>
</evidence>
<evidence type="ECO:0000256" key="5">
    <source>
        <dbReference type="ARBA" id="ARBA00022840"/>
    </source>
</evidence>
<dbReference type="SFLD" id="SFLDF00027">
    <property type="entry name" value="p-type_atpase"/>
    <property type="match status" value="1"/>
</dbReference>
<dbReference type="InterPro" id="IPR023299">
    <property type="entry name" value="ATPase_P-typ_cyto_dom_N"/>
</dbReference>
<dbReference type="Gene3D" id="3.40.1110.10">
    <property type="entry name" value="Calcium-transporting ATPase, cytoplasmic domain N"/>
    <property type="match status" value="1"/>
</dbReference>
<dbReference type="Pfam" id="PF00122">
    <property type="entry name" value="E1-E2_ATPase"/>
    <property type="match status" value="1"/>
</dbReference>
<feature type="transmembrane region" description="Helical" evidence="10">
    <location>
        <begin position="365"/>
        <end position="398"/>
    </location>
</feature>
<evidence type="ECO:0000256" key="4">
    <source>
        <dbReference type="ARBA" id="ARBA00022741"/>
    </source>
</evidence>
<dbReference type="Pfam" id="PF00689">
    <property type="entry name" value="Cation_ATPase_C"/>
    <property type="match status" value="1"/>
</dbReference>
<dbReference type="SFLD" id="SFLDS00003">
    <property type="entry name" value="Haloacid_Dehalogenase"/>
    <property type="match status" value="1"/>
</dbReference>
<feature type="region of interest" description="Disordered" evidence="9">
    <location>
        <begin position="1"/>
        <end position="35"/>
    </location>
</feature>
<keyword evidence="7 10" id="KW-1133">Transmembrane helix</keyword>
<evidence type="ECO:0000256" key="9">
    <source>
        <dbReference type="SAM" id="MobiDB-lite"/>
    </source>
</evidence>
<dbReference type="SMART" id="SM00831">
    <property type="entry name" value="Cation_ATPase_N"/>
    <property type="match status" value="1"/>
</dbReference>
<feature type="transmembrane region" description="Helical" evidence="10">
    <location>
        <begin position="169"/>
        <end position="188"/>
    </location>
</feature>
<dbReference type="InterPro" id="IPR036412">
    <property type="entry name" value="HAD-like_sf"/>
</dbReference>
<feature type="transmembrane region" description="Helical" evidence="10">
    <location>
        <begin position="824"/>
        <end position="844"/>
    </location>
</feature>
<evidence type="ECO:0000256" key="1">
    <source>
        <dbReference type="ARBA" id="ARBA00004651"/>
    </source>
</evidence>
<protein>
    <recommendedName>
        <fullName evidence="11">Cation-transporting P-type ATPase N-terminal domain-containing protein</fullName>
    </recommendedName>
</protein>
<evidence type="ECO:0000256" key="6">
    <source>
        <dbReference type="ARBA" id="ARBA00022967"/>
    </source>
</evidence>
<dbReference type="InterPro" id="IPR050510">
    <property type="entry name" value="Cation_transp_ATPase_P-type"/>
</dbReference>
<dbReference type="PANTHER" id="PTHR43294:SF21">
    <property type="entry name" value="CATION TRANSPORTING ATPASE"/>
    <property type="match status" value="1"/>
</dbReference>
<dbReference type="PROSITE" id="PS00154">
    <property type="entry name" value="ATPASE_E1_E2"/>
    <property type="match status" value="1"/>
</dbReference>
<dbReference type="Proteomes" id="UP001610335">
    <property type="component" value="Unassembled WGS sequence"/>
</dbReference>
<dbReference type="Pfam" id="PF00690">
    <property type="entry name" value="Cation_ATPase_N"/>
    <property type="match status" value="1"/>
</dbReference>
<dbReference type="NCBIfam" id="TIGR01494">
    <property type="entry name" value="ATPase_P-type"/>
    <property type="match status" value="2"/>
</dbReference>
<feature type="transmembrane region" description="Helical" evidence="10">
    <location>
        <begin position="898"/>
        <end position="922"/>
    </location>
</feature>
<name>A0ABR4IJN3_9EURO</name>
<keyword evidence="6" id="KW-1278">Translocase</keyword>
<comment type="caution">
    <text evidence="12">The sequence shown here is derived from an EMBL/GenBank/DDBJ whole genome shotgun (WGS) entry which is preliminary data.</text>
</comment>
<dbReference type="Gene3D" id="3.40.50.1000">
    <property type="entry name" value="HAD superfamily/HAD-like"/>
    <property type="match status" value="1"/>
</dbReference>
<dbReference type="InterPro" id="IPR001757">
    <property type="entry name" value="P_typ_ATPase"/>
</dbReference>
<feature type="transmembrane region" description="Helical" evidence="10">
    <location>
        <begin position="995"/>
        <end position="1014"/>
    </location>
</feature>
<dbReference type="InterPro" id="IPR018303">
    <property type="entry name" value="ATPase_P-typ_P_site"/>
</dbReference>
<dbReference type="Pfam" id="PF13246">
    <property type="entry name" value="Cation_ATPase"/>
    <property type="match status" value="1"/>
</dbReference>
<dbReference type="Gene3D" id="2.70.150.10">
    <property type="entry name" value="Calcium-transporting ATPase, cytoplasmic transduction domain A"/>
    <property type="match status" value="1"/>
</dbReference>
<feature type="transmembrane region" description="Helical" evidence="10">
    <location>
        <begin position="957"/>
        <end position="974"/>
    </location>
</feature>
<dbReference type="Pfam" id="PF08282">
    <property type="entry name" value="Hydrolase_3"/>
    <property type="match status" value="1"/>
</dbReference>
<feature type="transmembrane region" description="Helical" evidence="10">
    <location>
        <begin position="1026"/>
        <end position="1044"/>
    </location>
</feature>
<keyword evidence="3 10" id="KW-0812">Transmembrane</keyword>
<dbReference type="SUPFAM" id="SSF81660">
    <property type="entry name" value="Metal cation-transporting ATPase, ATP-binding domain N"/>
    <property type="match status" value="1"/>
</dbReference>
<evidence type="ECO:0000256" key="3">
    <source>
        <dbReference type="ARBA" id="ARBA00022692"/>
    </source>
</evidence>
<evidence type="ECO:0000256" key="2">
    <source>
        <dbReference type="ARBA" id="ARBA00022475"/>
    </source>
</evidence>
<dbReference type="InterPro" id="IPR004014">
    <property type="entry name" value="ATPase_P-typ_cation-transptr_N"/>
</dbReference>
<keyword evidence="4" id="KW-0547">Nucleotide-binding</keyword>
<accession>A0ABR4IJN3</accession>